<dbReference type="STRING" id="1314781.A0A165DUQ0"/>
<keyword evidence="3 5" id="KW-1133">Transmembrane helix</keyword>
<comment type="subcellular location">
    <subcellularLocation>
        <location evidence="1">Membrane</location>
        <topology evidence="1">Multi-pass membrane protein</topology>
    </subcellularLocation>
</comment>
<dbReference type="AlphaFoldDB" id="A0A165DUQ0"/>
<evidence type="ECO:0000259" key="6">
    <source>
        <dbReference type="Pfam" id="PF01284"/>
    </source>
</evidence>
<feature type="transmembrane region" description="Helical" evidence="5">
    <location>
        <begin position="12"/>
        <end position="33"/>
    </location>
</feature>
<evidence type="ECO:0000313" key="7">
    <source>
        <dbReference type="EMBL" id="KZV85400.1"/>
    </source>
</evidence>
<reference evidence="7 9" key="1">
    <citation type="journal article" date="2016" name="Mol. Biol. Evol.">
        <title>Comparative Genomics of Early-Diverging Mushroom-Forming Fungi Provides Insights into the Origins of Lignocellulose Decay Capabilities.</title>
        <authorList>
            <person name="Nagy L.G."/>
            <person name="Riley R."/>
            <person name="Tritt A."/>
            <person name="Adam C."/>
            <person name="Daum C."/>
            <person name="Floudas D."/>
            <person name="Sun H."/>
            <person name="Yadav J.S."/>
            <person name="Pangilinan J."/>
            <person name="Larsson K.H."/>
            <person name="Matsuura K."/>
            <person name="Barry K."/>
            <person name="Labutti K."/>
            <person name="Kuo R."/>
            <person name="Ohm R.A."/>
            <person name="Bhattacharya S.S."/>
            <person name="Shirouzu T."/>
            <person name="Yoshinaga Y."/>
            <person name="Martin F.M."/>
            <person name="Grigoriev I.V."/>
            <person name="Hibbett D.S."/>
        </authorList>
    </citation>
    <scope>NUCLEOTIDE SEQUENCE [LARGE SCALE GENOMIC DNA]</scope>
    <source>
        <strain evidence="7 9">HHB12029</strain>
    </source>
</reference>
<evidence type="ECO:0000313" key="8">
    <source>
        <dbReference type="EMBL" id="KZV99435.1"/>
    </source>
</evidence>
<accession>A0A165DUQ0</accession>
<name>A0A165DUQ0_EXIGL</name>
<dbReference type="EMBL" id="KV426190">
    <property type="protein sequence ID" value="KZV85400.1"/>
    <property type="molecule type" value="Genomic_DNA"/>
</dbReference>
<keyword evidence="2 5" id="KW-0812">Transmembrane</keyword>
<dbReference type="InterPro" id="IPR008253">
    <property type="entry name" value="Marvel"/>
</dbReference>
<evidence type="ECO:0000313" key="9">
    <source>
        <dbReference type="Proteomes" id="UP000077266"/>
    </source>
</evidence>
<evidence type="ECO:0000256" key="1">
    <source>
        <dbReference type="ARBA" id="ARBA00004141"/>
    </source>
</evidence>
<evidence type="ECO:0000256" key="4">
    <source>
        <dbReference type="ARBA" id="ARBA00023136"/>
    </source>
</evidence>
<dbReference type="GO" id="GO:0016020">
    <property type="term" value="C:membrane"/>
    <property type="evidence" value="ECO:0007669"/>
    <property type="project" value="UniProtKB-SubCell"/>
</dbReference>
<feature type="transmembrane region" description="Helical" evidence="5">
    <location>
        <begin position="53"/>
        <end position="73"/>
    </location>
</feature>
<organism evidence="7 9">
    <name type="scientific">Exidia glandulosa HHB12029</name>
    <dbReference type="NCBI Taxonomy" id="1314781"/>
    <lineage>
        <taxon>Eukaryota</taxon>
        <taxon>Fungi</taxon>
        <taxon>Dikarya</taxon>
        <taxon>Basidiomycota</taxon>
        <taxon>Agaricomycotina</taxon>
        <taxon>Agaricomycetes</taxon>
        <taxon>Auriculariales</taxon>
        <taxon>Exidiaceae</taxon>
        <taxon>Exidia</taxon>
    </lineage>
</organism>
<evidence type="ECO:0000256" key="5">
    <source>
        <dbReference type="SAM" id="Phobius"/>
    </source>
</evidence>
<evidence type="ECO:0000256" key="2">
    <source>
        <dbReference type="ARBA" id="ARBA00022692"/>
    </source>
</evidence>
<protein>
    <recommendedName>
        <fullName evidence="6">MARVEL domain-containing protein</fullName>
    </recommendedName>
</protein>
<proteinExistence type="predicted"/>
<gene>
    <name evidence="8" type="ORF">EXIGLDRAFT_234889</name>
    <name evidence="7" type="ORF">EXIGLDRAFT_726160</name>
</gene>
<dbReference type="Proteomes" id="UP000077266">
    <property type="component" value="Unassembled WGS sequence"/>
</dbReference>
<dbReference type="OrthoDB" id="2117453at2759"/>
<sequence>MSFTTWVRRGHPILFGLIIFLAIVEGSLATWLTVKYNAHHDYPNKSTRDTTRFLVFASWWTVLFSFIFAGLFFHSSTGSVLTSVASHGIFLFLTWIFWTAGAAAITQAIGGGNNCSDIRFNLPYCNQLNAELGFGWAVWLCVTVALIVVIVRAVSAQRRGDGMAGQLV</sequence>
<keyword evidence="4 5" id="KW-0472">Membrane</keyword>
<evidence type="ECO:0000256" key="3">
    <source>
        <dbReference type="ARBA" id="ARBA00022989"/>
    </source>
</evidence>
<feature type="transmembrane region" description="Helical" evidence="5">
    <location>
        <begin position="136"/>
        <end position="154"/>
    </location>
</feature>
<keyword evidence="9" id="KW-1185">Reference proteome</keyword>
<feature type="domain" description="MARVEL" evidence="6">
    <location>
        <begin position="18"/>
        <end position="147"/>
    </location>
</feature>
<dbReference type="EMBL" id="KV425910">
    <property type="protein sequence ID" value="KZV99435.1"/>
    <property type="molecule type" value="Genomic_DNA"/>
</dbReference>
<dbReference type="Pfam" id="PF01284">
    <property type="entry name" value="MARVEL"/>
    <property type="match status" value="1"/>
</dbReference>